<evidence type="ECO:0000313" key="1">
    <source>
        <dbReference type="EMBL" id="MDJ1113253.1"/>
    </source>
</evidence>
<reference evidence="1 2" key="1">
    <citation type="submission" date="2023-05" db="EMBL/GenBank/DDBJ databases">
        <title>Microbacterium dauci sp.nov., Isolated from Carrot Rhizosphere Soil.</title>
        <authorList>
            <person name="Xiao Z."/>
            <person name="Zheng J."/>
        </authorList>
    </citation>
    <scope>NUCLEOTIDE SEQUENCE [LARGE SCALE GENOMIC DNA]</scope>
    <source>
        <strain evidence="1 2">LX3-4</strain>
    </source>
</reference>
<keyword evidence="2" id="KW-1185">Reference proteome</keyword>
<proteinExistence type="predicted"/>
<comment type="caution">
    <text evidence="1">The sequence shown here is derived from an EMBL/GenBank/DDBJ whole genome shotgun (WGS) entry which is preliminary data.</text>
</comment>
<dbReference type="Proteomes" id="UP001321481">
    <property type="component" value="Unassembled WGS sequence"/>
</dbReference>
<sequence length="213" mass="22218">MADLLYGYVTWSFVRAIGGDGEAEVPASGTVLIVPVRPVRPVSNPSRTVADAGEELRLVNGELVREGDPAGPVRVVAGHYRVTPKIDGIKFIHKHAFTAVVTAEHDADHPLDLSTVVPLTPAPDVEFVVNERVYQDTLKAKADAVGAAGTATAAAGTATDAATEATDALTEIRTRTLTATIDPDDPDALILTFPAFMLNADGTSIDLPIGGIA</sequence>
<protein>
    <submittedName>
        <fullName evidence="1">Uncharacterized protein</fullName>
    </submittedName>
</protein>
<accession>A0ABT6ZAS2</accession>
<name>A0ABT6ZAS2_9MICO</name>
<dbReference type="RefSeq" id="WP_283714544.1">
    <property type="nucleotide sequence ID" value="NZ_JASJND010000001.1"/>
</dbReference>
<dbReference type="EMBL" id="JASJND010000001">
    <property type="protein sequence ID" value="MDJ1113253.1"/>
    <property type="molecule type" value="Genomic_DNA"/>
</dbReference>
<gene>
    <name evidence="1" type="ORF">QNI14_02165</name>
</gene>
<evidence type="ECO:0000313" key="2">
    <source>
        <dbReference type="Proteomes" id="UP001321481"/>
    </source>
</evidence>
<organism evidence="1 2">
    <name type="scientific">Microbacterium dauci</name>
    <dbReference type="NCBI Taxonomy" id="3048008"/>
    <lineage>
        <taxon>Bacteria</taxon>
        <taxon>Bacillati</taxon>
        <taxon>Actinomycetota</taxon>
        <taxon>Actinomycetes</taxon>
        <taxon>Micrococcales</taxon>
        <taxon>Microbacteriaceae</taxon>
        <taxon>Microbacterium</taxon>
    </lineage>
</organism>